<comment type="caution">
    <text evidence="1">The sequence shown here is derived from an EMBL/GenBank/DDBJ whole genome shotgun (WGS) entry which is preliminary data.</text>
</comment>
<reference evidence="1 2" key="1">
    <citation type="journal article" date="2003" name="Int. J. Syst. Evol. Microbiol.">
        <title>Towards a standardized format for the description of a novel species (of an established genus): Ochrobactrum gallinifaecis sp. nov.</title>
        <authorList>
            <person name="Kampfer P."/>
            <person name="Buczolits S."/>
            <person name="Albrecht A."/>
            <person name="Busse H.J."/>
            <person name="Stackebrandt E."/>
        </authorList>
    </citation>
    <scope>NUCLEOTIDE SEQUENCE [LARGE SCALE GENOMIC DNA]</scope>
    <source>
        <strain evidence="1 2">ISO 196</strain>
    </source>
</reference>
<keyword evidence="2" id="KW-1185">Reference proteome</keyword>
<name>A0A502BW76_9HYPH</name>
<evidence type="ECO:0000313" key="2">
    <source>
        <dbReference type="Proteomes" id="UP000315388"/>
    </source>
</evidence>
<dbReference type="EMBL" id="VEWJ01000001">
    <property type="protein sequence ID" value="TPF77203.1"/>
    <property type="molecule type" value="Genomic_DNA"/>
</dbReference>
<sequence length="17" mass="1864">MLDKITCNLCNPPLCDA</sequence>
<protein>
    <submittedName>
        <fullName evidence="1">Uncharacterized protein</fullName>
    </submittedName>
</protein>
<proteinExistence type="predicted"/>
<accession>A0A502BW76</accession>
<evidence type="ECO:0000313" key="1">
    <source>
        <dbReference type="EMBL" id="TPF77203.1"/>
    </source>
</evidence>
<dbReference type="Proteomes" id="UP000315388">
    <property type="component" value="Unassembled WGS sequence"/>
</dbReference>
<organism evidence="1 2">
    <name type="scientific">Brucella gallinifaecis</name>
    <dbReference type="NCBI Taxonomy" id="215590"/>
    <lineage>
        <taxon>Bacteria</taxon>
        <taxon>Pseudomonadati</taxon>
        <taxon>Pseudomonadota</taxon>
        <taxon>Alphaproteobacteria</taxon>
        <taxon>Hyphomicrobiales</taxon>
        <taxon>Brucellaceae</taxon>
        <taxon>Brucella/Ochrobactrum group</taxon>
        <taxon>Brucella</taxon>
    </lineage>
</organism>
<dbReference type="AlphaFoldDB" id="A0A502BW76"/>
<gene>
    <name evidence="1" type="ORF">FHY56_01380</name>
</gene>